<keyword evidence="2" id="KW-1185">Reference proteome</keyword>
<sequence length="132" mass="13843">MTNDNDLVSGAGLQPCFAPSIQMLHDAIQVVAGSRSSVGAALRDAEACLLTIRSNAASNTPGLYSALDAVRSALRAVEDIARRPADLIPNRAELLTVAQSHAQSAVAFLVEVLRRAKPNVRISAVSSRPAAR</sequence>
<dbReference type="RefSeq" id="WP_167367881.1">
    <property type="nucleotide sequence ID" value="NZ_FOTK01000071.1"/>
</dbReference>
<gene>
    <name evidence="1" type="ORF">SAMN05192568_10716</name>
</gene>
<evidence type="ECO:0000313" key="1">
    <source>
        <dbReference type="EMBL" id="SFM88488.1"/>
    </source>
</evidence>
<accession>A0A1I4UHQ9</accession>
<protein>
    <submittedName>
        <fullName evidence="1">Uncharacterized protein</fullName>
    </submittedName>
</protein>
<dbReference type="AlphaFoldDB" id="A0A1I4UHQ9"/>
<name>A0A1I4UHQ9_9HYPH</name>
<reference evidence="2" key="1">
    <citation type="submission" date="2016-10" db="EMBL/GenBank/DDBJ databases">
        <authorList>
            <person name="Varghese N."/>
            <person name="Submissions S."/>
        </authorList>
    </citation>
    <scope>NUCLEOTIDE SEQUENCE [LARGE SCALE GENOMIC DNA]</scope>
    <source>
        <strain evidence="2">BL36</strain>
    </source>
</reference>
<dbReference type="STRING" id="582667.SAMN05192568_10716"/>
<organism evidence="1 2">
    <name type="scientific">Methylobacterium pseudosasicola</name>
    <dbReference type="NCBI Taxonomy" id="582667"/>
    <lineage>
        <taxon>Bacteria</taxon>
        <taxon>Pseudomonadati</taxon>
        <taxon>Pseudomonadota</taxon>
        <taxon>Alphaproteobacteria</taxon>
        <taxon>Hyphomicrobiales</taxon>
        <taxon>Methylobacteriaceae</taxon>
        <taxon>Methylobacterium</taxon>
    </lineage>
</organism>
<dbReference type="EMBL" id="FOTK01000071">
    <property type="protein sequence ID" value="SFM88488.1"/>
    <property type="molecule type" value="Genomic_DNA"/>
</dbReference>
<proteinExistence type="predicted"/>
<evidence type="ECO:0000313" key="2">
    <source>
        <dbReference type="Proteomes" id="UP000199048"/>
    </source>
</evidence>
<dbReference type="Proteomes" id="UP000199048">
    <property type="component" value="Unassembled WGS sequence"/>
</dbReference>